<dbReference type="GO" id="GO:0006564">
    <property type="term" value="P:L-serine biosynthetic process"/>
    <property type="evidence" value="ECO:0007669"/>
    <property type="project" value="UniProtKB-KW"/>
</dbReference>
<keyword evidence="7" id="KW-0479">Metal-binding</keyword>
<evidence type="ECO:0000259" key="15">
    <source>
        <dbReference type="Pfam" id="PF13284"/>
    </source>
</evidence>
<dbReference type="SFLD" id="SFLDF00029">
    <property type="entry name" value="phosphoserine_phosphatase"/>
    <property type="match status" value="1"/>
</dbReference>
<dbReference type="EMBL" id="CP028901">
    <property type="protein sequence ID" value="AWB34070.1"/>
    <property type="molecule type" value="Genomic_DNA"/>
</dbReference>
<comment type="similarity">
    <text evidence="3">Belongs to the HAD-like hydrolase superfamily. SerB family.</text>
</comment>
<keyword evidence="6" id="KW-0028">Amino-acid biosynthesis</keyword>
<comment type="catalytic activity">
    <reaction evidence="13">
        <text>O-phospho-D-serine + H2O = D-serine + phosphate</text>
        <dbReference type="Rhea" id="RHEA:24873"/>
        <dbReference type="ChEBI" id="CHEBI:15377"/>
        <dbReference type="ChEBI" id="CHEBI:35247"/>
        <dbReference type="ChEBI" id="CHEBI:43474"/>
        <dbReference type="ChEBI" id="CHEBI:58680"/>
        <dbReference type="EC" id="3.1.3.3"/>
    </reaction>
</comment>
<evidence type="ECO:0000256" key="12">
    <source>
        <dbReference type="ARBA" id="ARBA00048138"/>
    </source>
</evidence>
<proteinExistence type="inferred from homology"/>
<dbReference type="AlphaFoldDB" id="A0A2R4XJT7"/>
<dbReference type="SFLD" id="SFLDS00003">
    <property type="entry name" value="Haloacid_Dehalogenase"/>
    <property type="match status" value="1"/>
</dbReference>
<organism evidence="16 17">
    <name type="scientific">Orrella marina</name>
    <dbReference type="NCBI Taxonomy" id="2163011"/>
    <lineage>
        <taxon>Bacteria</taxon>
        <taxon>Pseudomonadati</taxon>
        <taxon>Pseudomonadota</taxon>
        <taxon>Betaproteobacteria</taxon>
        <taxon>Burkholderiales</taxon>
        <taxon>Alcaligenaceae</taxon>
        <taxon>Orrella</taxon>
    </lineage>
</organism>
<dbReference type="Gene3D" id="3.40.50.1000">
    <property type="entry name" value="HAD superfamily/HAD-like"/>
    <property type="match status" value="1"/>
</dbReference>
<evidence type="ECO:0000256" key="6">
    <source>
        <dbReference type="ARBA" id="ARBA00022605"/>
    </source>
</evidence>
<evidence type="ECO:0000256" key="2">
    <source>
        <dbReference type="ARBA" id="ARBA00005135"/>
    </source>
</evidence>
<dbReference type="UniPathway" id="UPA00135">
    <property type="reaction ID" value="UER00198"/>
</dbReference>
<dbReference type="Pfam" id="PF12710">
    <property type="entry name" value="HAD"/>
    <property type="match status" value="1"/>
</dbReference>
<keyword evidence="10" id="KW-0718">Serine biosynthesis</keyword>
<dbReference type="Proteomes" id="UP000244571">
    <property type="component" value="Chromosome"/>
</dbReference>
<dbReference type="NCBIfam" id="TIGR01488">
    <property type="entry name" value="HAD-SF-IB"/>
    <property type="match status" value="1"/>
</dbReference>
<evidence type="ECO:0000256" key="3">
    <source>
        <dbReference type="ARBA" id="ARBA00009184"/>
    </source>
</evidence>
<keyword evidence="9" id="KW-0460">Magnesium</keyword>
<evidence type="ECO:0000256" key="11">
    <source>
        <dbReference type="ARBA" id="ARBA00031693"/>
    </source>
</evidence>
<evidence type="ECO:0000256" key="8">
    <source>
        <dbReference type="ARBA" id="ARBA00022801"/>
    </source>
</evidence>
<dbReference type="PANTHER" id="PTHR43344">
    <property type="entry name" value="PHOSPHOSERINE PHOSPHATASE"/>
    <property type="match status" value="1"/>
</dbReference>
<comment type="pathway">
    <text evidence="2">Amino-acid biosynthesis; L-serine biosynthesis; L-serine from 3-phospho-D-glycerate: step 3/3.</text>
</comment>
<feature type="active site" description="Nucleophile" evidence="14">
    <location>
        <position position="82"/>
    </location>
</feature>
<evidence type="ECO:0000256" key="13">
    <source>
        <dbReference type="ARBA" id="ARBA00048523"/>
    </source>
</evidence>
<sequence length="289" mass="31492">MAPTDLIVQSPALDKPMIEQIAAQAQANGVNWISKTAARLYAVDVSDSDIRSIRTWCDTNGADVAFVDATARLADCRVLAMDMDSTLINIECIDEIAAFAGLKAEVAAITERSMRGEITEFSDSLRLRVGYLEGLDAEVLEQVYQQRLELNPGAENLIRVARSKGIKTLLVSGGFTFFTDRLKQRLELDAAFANTLEVDGNNRLTGRVEGRIVDAQGKADLLAEFAARHSAKPEQIIAIGDGANDLKMLGMAGYAVAYRAKPVVREQARYALNVSPLDAILHWFTDGSN</sequence>
<reference evidence="16 17" key="1">
    <citation type="submission" date="2018-04" db="EMBL/GenBank/DDBJ databases">
        <title>Bordetella sp. HZ20 isolated from seawater.</title>
        <authorList>
            <person name="Sun C."/>
        </authorList>
    </citation>
    <scope>NUCLEOTIDE SEQUENCE [LARGE SCALE GENOMIC DNA]</scope>
    <source>
        <strain evidence="16 17">HZ20</strain>
    </source>
</reference>
<keyword evidence="8" id="KW-0378">Hydrolase</keyword>
<dbReference type="InterPro" id="IPR004469">
    <property type="entry name" value="PSP"/>
</dbReference>
<dbReference type="InterPro" id="IPR023214">
    <property type="entry name" value="HAD_sf"/>
</dbReference>
<feature type="domain" description="DUF4072" evidence="15">
    <location>
        <begin position="6"/>
        <end position="46"/>
    </location>
</feature>
<evidence type="ECO:0000313" key="17">
    <source>
        <dbReference type="Proteomes" id="UP000244571"/>
    </source>
</evidence>
<evidence type="ECO:0000256" key="4">
    <source>
        <dbReference type="ARBA" id="ARBA00012640"/>
    </source>
</evidence>
<dbReference type="GO" id="GO:0036424">
    <property type="term" value="F:L-phosphoserine phosphatase activity"/>
    <property type="evidence" value="ECO:0007669"/>
    <property type="project" value="InterPro"/>
</dbReference>
<dbReference type="InterPro" id="IPR025138">
    <property type="entry name" value="DUF4072"/>
</dbReference>
<keyword evidence="17" id="KW-1185">Reference proteome</keyword>
<dbReference type="GO" id="GO:0000287">
    <property type="term" value="F:magnesium ion binding"/>
    <property type="evidence" value="ECO:0007669"/>
    <property type="project" value="TreeGrafter"/>
</dbReference>
<dbReference type="KEGG" id="boz:DBV39_10485"/>
<dbReference type="RefSeq" id="WP_108621486.1">
    <property type="nucleotide sequence ID" value="NZ_CP028901.1"/>
</dbReference>
<gene>
    <name evidence="16" type="primary">serB</name>
    <name evidence="16" type="ORF">DBV39_10485</name>
</gene>
<comment type="cofactor">
    <cofactor evidence="1">
        <name>Mg(2+)</name>
        <dbReference type="ChEBI" id="CHEBI:18420"/>
    </cofactor>
</comment>
<protein>
    <recommendedName>
        <fullName evidence="5">Phosphoserine phosphatase</fullName>
        <ecNumber evidence="4">3.1.3.3</ecNumber>
    </recommendedName>
    <alternativeName>
        <fullName evidence="11">O-phosphoserine phosphohydrolase</fullName>
    </alternativeName>
</protein>
<accession>A0A2R4XJT7</accession>
<evidence type="ECO:0000256" key="9">
    <source>
        <dbReference type="ARBA" id="ARBA00022842"/>
    </source>
</evidence>
<dbReference type="Pfam" id="PF13284">
    <property type="entry name" value="DUF4072"/>
    <property type="match status" value="1"/>
</dbReference>
<dbReference type="CDD" id="cd07500">
    <property type="entry name" value="HAD_PSP"/>
    <property type="match status" value="1"/>
</dbReference>
<dbReference type="SFLD" id="SFLDG01136">
    <property type="entry name" value="C1.6:_Phosphoserine_Phosphatas"/>
    <property type="match status" value="1"/>
</dbReference>
<dbReference type="InterPro" id="IPR050582">
    <property type="entry name" value="HAD-like_SerB"/>
</dbReference>
<comment type="catalytic activity">
    <reaction evidence="12">
        <text>O-phospho-L-serine + H2O = L-serine + phosphate</text>
        <dbReference type="Rhea" id="RHEA:21208"/>
        <dbReference type="ChEBI" id="CHEBI:15377"/>
        <dbReference type="ChEBI" id="CHEBI:33384"/>
        <dbReference type="ChEBI" id="CHEBI:43474"/>
        <dbReference type="ChEBI" id="CHEBI:57524"/>
        <dbReference type="EC" id="3.1.3.3"/>
    </reaction>
</comment>
<dbReference type="PANTHER" id="PTHR43344:SF2">
    <property type="entry name" value="PHOSPHOSERINE PHOSPHATASE"/>
    <property type="match status" value="1"/>
</dbReference>
<evidence type="ECO:0000313" key="16">
    <source>
        <dbReference type="EMBL" id="AWB34070.1"/>
    </source>
</evidence>
<dbReference type="SUPFAM" id="SSF56784">
    <property type="entry name" value="HAD-like"/>
    <property type="match status" value="1"/>
</dbReference>
<evidence type="ECO:0000256" key="14">
    <source>
        <dbReference type="PIRSR" id="PIRSR604469-1"/>
    </source>
</evidence>
<dbReference type="Gene3D" id="1.10.150.210">
    <property type="entry name" value="Phosphoserine phosphatase, domain 2"/>
    <property type="match status" value="1"/>
</dbReference>
<evidence type="ECO:0000256" key="1">
    <source>
        <dbReference type="ARBA" id="ARBA00001946"/>
    </source>
</evidence>
<evidence type="ECO:0000256" key="5">
    <source>
        <dbReference type="ARBA" id="ARBA00015196"/>
    </source>
</evidence>
<dbReference type="NCBIfam" id="TIGR00338">
    <property type="entry name" value="serB"/>
    <property type="match status" value="1"/>
</dbReference>
<name>A0A2R4XJT7_9BURK</name>
<dbReference type="SFLD" id="SFLDG01137">
    <property type="entry name" value="C1.6.1:_Phosphoserine_Phosphat"/>
    <property type="match status" value="1"/>
</dbReference>
<evidence type="ECO:0000256" key="10">
    <source>
        <dbReference type="ARBA" id="ARBA00023299"/>
    </source>
</evidence>
<dbReference type="OrthoDB" id="9792539at2"/>
<dbReference type="InterPro" id="IPR036412">
    <property type="entry name" value="HAD-like_sf"/>
</dbReference>
<evidence type="ECO:0000256" key="7">
    <source>
        <dbReference type="ARBA" id="ARBA00022723"/>
    </source>
</evidence>
<dbReference type="GO" id="GO:0005737">
    <property type="term" value="C:cytoplasm"/>
    <property type="evidence" value="ECO:0007669"/>
    <property type="project" value="TreeGrafter"/>
</dbReference>
<dbReference type="Gene3D" id="3.30.70.2020">
    <property type="match status" value="1"/>
</dbReference>
<feature type="active site" description="Proton donor" evidence="14">
    <location>
        <position position="84"/>
    </location>
</feature>
<dbReference type="EC" id="3.1.3.3" evidence="4"/>